<evidence type="ECO:0000256" key="6">
    <source>
        <dbReference type="ARBA" id="ARBA00022974"/>
    </source>
</evidence>
<organism evidence="14 15">
    <name type="scientific">Canavalia gladiata</name>
    <name type="common">Sword bean</name>
    <name type="synonym">Dolichos gladiatus</name>
    <dbReference type="NCBI Taxonomy" id="3824"/>
    <lineage>
        <taxon>Eukaryota</taxon>
        <taxon>Viridiplantae</taxon>
        <taxon>Streptophyta</taxon>
        <taxon>Embryophyta</taxon>
        <taxon>Tracheophyta</taxon>
        <taxon>Spermatophyta</taxon>
        <taxon>Magnoliopsida</taxon>
        <taxon>eudicotyledons</taxon>
        <taxon>Gunneridae</taxon>
        <taxon>Pentapetalae</taxon>
        <taxon>rosids</taxon>
        <taxon>fabids</taxon>
        <taxon>Fabales</taxon>
        <taxon>Fabaceae</taxon>
        <taxon>Papilionoideae</taxon>
        <taxon>50 kb inversion clade</taxon>
        <taxon>NPAAA clade</taxon>
        <taxon>indigoferoid/millettioid clade</taxon>
        <taxon>Phaseoleae</taxon>
        <taxon>Canavalia</taxon>
    </lineage>
</organism>
<dbReference type="InterPro" id="IPR033254">
    <property type="entry name" value="Plant_FLA"/>
</dbReference>
<keyword evidence="15" id="KW-1185">Reference proteome</keyword>
<evidence type="ECO:0000256" key="12">
    <source>
        <dbReference type="SAM" id="SignalP"/>
    </source>
</evidence>
<dbReference type="SUPFAM" id="SSF82153">
    <property type="entry name" value="FAS1 domain"/>
    <property type="match status" value="1"/>
</dbReference>
<dbReference type="GO" id="GO:0098552">
    <property type="term" value="C:side of membrane"/>
    <property type="evidence" value="ECO:0007669"/>
    <property type="project" value="UniProtKB-KW"/>
</dbReference>
<dbReference type="Pfam" id="PF02469">
    <property type="entry name" value="Fasciclin"/>
    <property type="match status" value="1"/>
</dbReference>
<dbReference type="InterPro" id="IPR000782">
    <property type="entry name" value="FAS1_domain"/>
</dbReference>
<evidence type="ECO:0000256" key="3">
    <source>
        <dbReference type="ARBA" id="ARBA00022475"/>
    </source>
</evidence>
<dbReference type="InterPro" id="IPR036378">
    <property type="entry name" value="FAS1_dom_sf"/>
</dbReference>
<evidence type="ECO:0000256" key="11">
    <source>
        <dbReference type="SAM" id="MobiDB-lite"/>
    </source>
</evidence>
<keyword evidence="9" id="KW-0449">Lipoprotein</keyword>
<reference evidence="14 15" key="1">
    <citation type="submission" date="2024-01" db="EMBL/GenBank/DDBJ databases">
        <title>The genomes of 5 underutilized Papilionoideae crops provide insights into root nodulation and disease resistanc.</title>
        <authorList>
            <person name="Jiang F."/>
        </authorList>
    </citation>
    <scope>NUCLEOTIDE SEQUENCE [LARGE SCALE GENOMIC DNA]</scope>
    <source>
        <strain evidence="14">LVBAO_FW01</strain>
        <tissue evidence="14">Leaves</tissue>
    </source>
</reference>
<keyword evidence="8" id="KW-0325">Glycoprotein</keyword>
<evidence type="ECO:0000256" key="5">
    <source>
        <dbReference type="ARBA" id="ARBA00022729"/>
    </source>
</evidence>
<feature type="domain" description="FAS1" evidence="13">
    <location>
        <begin position="22"/>
        <end position="158"/>
    </location>
</feature>
<dbReference type="EMBL" id="JAYMYQ010000007">
    <property type="protein sequence ID" value="KAK7320738.1"/>
    <property type="molecule type" value="Genomic_DNA"/>
</dbReference>
<dbReference type="Proteomes" id="UP001367508">
    <property type="component" value="Unassembled WGS sequence"/>
</dbReference>
<evidence type="ECO:0000256" key="1">
    <source>
        <dbReference type="ARBA" id="ARBA00004609"/>
    </source>
</evidence>
<dbReference type="GO" id="GO:0005886">
    <property type="term" value="C:plasma membrane"/>
    <property type="evidence" value="ECO:0007669"/>
    <property type="project" value="UniProtKB-SubCell"/>
</dbReference>
<dbReference type="PANTHER" id="PTHR32382">
    <property type="entry name" value="FASCICLIN-LIKE ARABINOGALACTAN PROTEIN"/>
    <property type="match status" value="1"/>
</dbReference>
<evidence type="ECO:0000256" key="10">
    <source>
        <dbReference type="ARBA" id="ARBA00024686"/>
    </source>
</evidence>
<dbReference type="AlphaFoldDB" id="A0AAN9KRW3"/>
<evidence type="ECO:0000313" key="14">
    <source>
        <dbReference type="EMBL" id="KAK7320738.1"/>
    </source>
</evidence>
<sequence>MSSRNSFLCLTLLLAFCSSIHAFDITKILGENPEFSNFNRYLTETKLSEQINKRNTITMLVVGNGAISSIASKSPQAIKAIISTHVILDYFDEKRLKEAVGSKQPMTTLYQTSGLARNQEGYIKVAQTSGGSLAFGSAVSGAPIDSELGKVVMTEPYNISVLQISKPIIFPGVDSKNPDAPSPTESAKAPVPSAKAPLPSSHGAEAPAPSTHEDAKAPAPTKGAKAPAPTKGAKAPSPSETTTAPSPSETATAPSPSGTAGSPMDSGAPGSEPASPPEPELAPAPVGDEDPASADAPTDPSSASTTIIPFVGAFMAFASFFVAL</sequence>
<keyword evidence="3" id="KW-1003">Cell membrane</keyword>
<evidence type="ECO:0000313" key="15">
    <source>
        <dbReference type="Proteomes" id="UP001367508"/>
    </source>
</evidence>
<comment type="similarity">
    <text evidence="2">Belongs to the fasciclin-like AGP family.</text>
</comment>
<accession>A0AAN9KRW3</accession>
<name>A0AAN9KRW3_CANGL</name>
<dbReference type="FunFam" id="2.30.180.10:FF:000015">
    <property type="entry name" value="Fasciclin-like arabinogalactan protein 3"/>
    <property type="match status" value="1"/>
</dbReference>
<evidence type="ECO:0000256" key="9">
    <source>
        <dbReference type="ARBA" id="ARBA00023288"/>
    </source>
</evidence>
<feature type="compositionally biased region" description="Low complexity" evidence="11">
    <location>
        <begin position="293"/>
        <end position="305"/>
    </location>
</feature>
<keyword evidence="6" id="KW-0654">Proteoglycan</keyword>
<evidence type="ECO:0000256" key="4">
    <source>
        <dbReference type="ARBA" id="ARBA00022622"/>
    </source>
</evidence>
<dbReference type="Gene3D" id="2.30.180.10">
    <property type="entry name" value="FAS1 domain"/>
    <property type="match status" value="1"/>
</dbReference>
<evidence type="ECO:0000256" key="2">
    <source>
        <dbReference type="ARBA" id="ARBA00007843"/>
    </source>
</evidence>
<keyword evidence="7" id="KW-0472">Membrane</keyword>
<evidence type="ECO:0000259" key="13">
    <source>
        <dbReference type="PROSITE" id="PS50213"/>
    </source>
</evidence>
<feature type="region of interest" description="Disordered" evidence="11">
    <location>
        <begin position="173"/>
        <end position="305"/>
    </location>
</feature>
<dbReference type="PROSITE" id="PS50213">
    <property type="entry name" value="FAS1"/>
    <property type="match status" value="1"/>
</dbReference>
<proteinExistence type="inferred from homology"/>
<protein>
    <recommendedName>
        <fullName evidence="13">FAS1 domain-containing protein</fullName>
    </recommendedName>
</protein>
<comment type="function">
    <text evidence="10">May be a cell surface adhesion protein.</text>
</comment>
<evidence type="ECO:0000256" key="7">
    <source>
        <dbReference type="ARBA" id="ARBA00023136"/>
    </source>
</evidence>
<feature type="chain" id="PRO_5042934696" description="FAS1 domain-containing protein" evidence="12">
    <location>
        <begin position="23"/>
        <end position="324"/>
    </location>
</feature>
<feature type="compositionally biased region" description="Low complexity" evidence="11">
    <location>
        <begin position="217"/>
        <end position="273"/>
    </location>
</feature>
<dbReference type="PANTHER" id="PTHR32382:SF6">
    <property type="entry name" value="FASCICLIN-LIKE ARABINOGALACTAN PROTEIN 14"/>
    <property type="match status" value="1"/>
</dbReference>
<evidence type="ECO:0000256" key="8">
    <source>
        <dbReference type="ARBA" id="ARBA00023180"/>
    </source>
</evidence>
<feature type="compositionally biased region" description="Low complexity" evidence="11">
    <location>
        <begin position="186"/>
        <end position="201"/>
    </location>
</feature>
<comment type="subcellular location">
    <subcellularLocation>
        <location evidence="1">Cell membrane</location>
        <topology evidence="1">Lipid-anchor</topology>
        <topology evidence="1">GPI-anchor</topology>
    </subcellularLocation>
</comment>
<comment type="caution">
    <text evidence="14">The sequence shown here is derived from an EMBL/GenBank/DDBJ whole genome shotgun (WGS) entry which is preliminary data.</text>
</comment>
<gene>
    <name evidence="14" type="ORF">VNO77_30484</name>
</gene>
<keyword evidence="5 12" id="KW-0732">Signal</keyword>
<feature type="signal peptide" evidence="12">
    <location>
        <begin position="1"/>
        <end position="22"/>
    </location>
</feature>
<keyword evidence="4" id="KW-0336">GPI-anchor</keyword>